<feature type="compositionally biased region" description="Polar residues" evidence="2">
    <location>
        <begin position="349"/>
        <end position="358"/>
    </location>
</feature>
<dbReference type="PROSITE" id="PS50102">
    <property type="entry name" value="RRM"/>
    <property type="match status" value="1"/>
</dbReference>
<keyword evidence="5" id="KW-1185">Reference proteome</keyword>
<feature type="domain" description="RRM" evidence="3">
    <location>
        <begin position="543"/>
        <end position="624"/>
    </location>
</feature>
<evidence type="ECO:0000259" key="3">
    <source>
        <dbReference type="PROSITE" id="PS50102"/>
    </source>
</evidence>
<evidence type="ECO:0000256" key="1">
    <source>
        <dbReference type="PROSITE-ProRule" id="PRU00176"/>
    </source>
</evidence>
<dbReference type="InterPro" id="IPR035979">
    <property type="entry name" value="RBD_domain_sf"/>
</dbReference>
<dbReference type="Gene3D" id="3.30.70.330">
    <property type="match status" value="1"/>
</dbReference>
<dbReference type="Pfam" id="PF00076">
    <property type="entry name" value="RRM_1"/>
    <property type="match status" value="1"/>
</dbReference>
<dbReference type="InterPro" id="IPR000504">
    <property type="entry name" value="RRM_dom"/>
</dbReference>
<dbReference type="SUPFAM" id="SSF54928">
    <property type="entry name" value="RNA-binding domain, RBD"/>
    <property type="match status" value="1"/>
</dbReference>
<feature type="compositionally biased region" description="Low complexity" evidence="2">
    <location>
        <begin position="367"/>
        <end position="379"/>
    </location>
</feature>
<dbReference type="InterPro" id="IPR012677">
    <property type="entry name" value="Nucleotide-bd_a/b_plait_sf"/>
</dbReference>
<feature type="compositionally biased region" description="Low complexity" evidence="2">
    <location>
        <begin position="420"/>
        <end position="433"/>
    </location>
</feature>
<dbReference type="CDD" id="cd00590">
    <property type="entry name" value="RRM_SF"/>
    <property type="match status" value="1"/>
</dbReference>
<dbReference type="EMBL" id="FNXT01001262">
    <property type="protein sequence ID" value="SZX76598.1"/>
    <property type="molecule type" value="Genomic_DNA"/>
</dbReference>
<gene>
    <name evidence="4" type="ORF">BQ4739_LOCUS16977</name>
</gene>
<dbReference type="Proteomes" id="UP000256970">
    <property type="component" value="Unassembled WGS sequence"/>
</dbReference>
<dbReference type="AlphaFoldDB" id="A0A383WGF4"/>
<organism evidence="4 5">
    <name type="scientific">Tetradesmus obliquus</name>
    <name type="common">Green alga</name>
    <name type="synonym">Acutodesmus obliquus</name>
    <dbReference type="NCBI Taxonomy" id="3088"/>
    <lineage>
        <taxon>Eukaryota</taxon>
        <taxon>Viridiplantae</taxon>
        <taxon>Chlorophyta</taxon>
        <taxon>core chlorophytes</taxon>
        <taxon>Chlorophyceae</taxon>
        <taxon>CS clade</taxon>
        <taxon>Sphaeropleales</taxon>
        <taxon>Scenedesmaceae</taxon>
        <taxon>Tetradesmus</taxon>
    </lineage>
</organism>
<feature type="region of interest" description="Disordered" evidence="2">
    <location>
        <begin position="420"/>
        <end position="525"/>
    </location>
</feature>
<dbReference type="SMART" id="SM00360">
    <property type="entry name" value="RRM"/>
    <property type="match status" value="1"/>
</dbReference>
<feature type="region of interest" description="Disordered" evidence="2">
    <location>
        <begin position="323"/>
        <end position="380"/>
    </location>
</feature>
<reference evidence="4 5" key="1">
    <citation type="submission" date="2016-10" db="EMBL/GenBank/DDBJ databases">
        <authorList>
            <person name="Cai Z."/>
        </authorList>
    </citation>
    <scope>NUCLEOTIDE SEQUENCE [LARGE SCALE GENOMIC DNA]</scope>
</reference>
<feature type="compositionally biased region" description="Low complexity" evidence="2">
    <location>
        <begin position="323"/>
        <end position="344"/>
    </location>
</feature>
<keyword evidence="1" id="KW-0694">RNA-binding</keyword>
<feature type="compositionally biased region" description="Low complexity" evidence="2">
    <location>
        <begin position="471"/>
        <end position="503"/>
    </location>
</feature>
<protein>
    <recommendedName>
        <fullName evidence="3">RRM domain-containing protein</fullName>
    </recommendedName>
</protein>
<evidence type="ECO:0000313" key="4">
    <source>
        <dbReference type="EMBL" id="SZX76598.1"/>
    </source>
</evidence>
<accession>A0A383WGF4</accession>
<name>A0A383WGF4_TETOB</name>
<feature type="compositionally biased region" description="Polar residues" evidence="2">
    <location>
        <begin position="445"/>
        <end position="456"/>
    </location>
</feature>
<evidence type="ECO:0000256" key="2">
    <source>
        <dbReference type="SAM" id="MobiDB-lite"/>
    </source>
</evidence>
<evidence type="ECO:0000313" key="5">
    <source>
        <dbReference type="Proteomes" id="UP000256970"/>
    </source>
</evidence>
<proteinExistence type="predicted"/>
<dbReference type="GO" id="GO:0003723">
    <property type="term" value="F:RNA binding"/>
    <property type="evidence" value="ECO:0007669"/>
    <property type="project" value="UniProtKB-UniRule"/>
</dbReference>
<sequence>MAMATCDSIEALAINHFPMPVACSFKPSLVAFTLALAAGAAHYTSKRIAVACQHSRTSLSSPASAHSPAIQNSIRAFKLFLASQWRFTGNISSAGGKAVQQLAHLALYFARPASAYLVRFAKASCRWCAASKDAVLSSLLAPRSPSNSSSSSLALTKTAEPNTFHTFTAFPAVTVSAVECPASQQPATTTTATITTTTTTTTTTTWLRCTTRTTSTTTTVTTIGSNTMKAIAAPVGSNSLPYPATSSSNAAAATLAASSTKRPTTPAPAADNNLCAAADAELPSTNLEDSSSCNSHEADAIVHLIASPAHGAKAPATKAWSSLVDNSNDNASSNSASSSSSGNAPQAEVPQQGQQGSRQGAPPPGSHHPSSAAGASASPYSRNRSRFSFAQGGSTVAAAAAAGTAAAQYAQPASLLLLQSNNNSSSSGNAKAAQRGEPAAAGSTRPRNPTIISSSIAPAAHPDAESSPSHTAAAAAAAAAATAPSSNGGRTAGHPAAGAAAAALRPSHTAAAHARSSNGGTAGQTAAGATAASSAAAGSARRAGVYVGNLPGFVDEAALLQLFSICGRVHSLWIVRSPATKASLGYGYVVYDAGCGQRAVQRAVRKINGQLLQQQPICVRESSRAFYYLL</sequence>